<protein>
    <submittedName>
        <fullName evidence="2">Glyceraldehyde-3-phosphate dehydrogenase GAPA1, chloroplastic</fullName>
    </submittedName>
</protein>
<dbReference type="Proteomes" id="UP000634136">
    <property type="component" value="Unassembled WGS sequence"/>
</dbReference>
<proteinExistence type="predicted"/>
<organism evidence="2 3">
    <name type="scientific">Senna tora</name>
    <dbReference type="NCBI Taxonomy" id="362788"/>
    <lineage>
        <taxon>Eukaryota</taxon>
        <taxon>Viridiplantae</taxon>
        <taxon>Streptophyta</taxon>
        <taxon>Embryophyta</taxon>
        <taxon>Tracheophyta</taxon>
        <taxon>Spermatophyta</taxon>
        <taxon>Magnoliopsida</taxon>
        <taxon>eudicotyledons</taxon>
        <taxon>Gunneridae</taxon>
        <taxon>Pentapetalae</taxon>
        <taxon>rosids</taxon>
        <taxon>fabids</taxon>
        <taxon>Fabales</taxon>
        <taxon>Fabaceae</taxon>
        <taxon>Caesalpinioideae</taxon>
        <taxon>Cassia clade</taxon>
        <taxon>Senna</taxon>
    </lineage>
</organism>
<comment type="caution">
    <text evidence="2">The sequence shown here is derived from an EMBL/GenBank/DDBJ whole genome shotgun (WGS) entry which is preliminary data.</text>
</comment>
<dbReference type="AlphaFoldDB" id="A0A834TZX2"/>
<evidence type="ECO:0000313" key="3">
    <source>
        <dbReference type="Proteomes" id="UP000634136"/>
    </source>
</evidence>
<feature type="compositionally biased region" description="Basic and acidic residues" evidence="1">
    <location>
        <begin position="68"/>
        <end position="83"/>
    </location>
</feature>
<evidence type="ECO:0000313" key="2">
    <source>
        <dbReference type="EMBL" id="KAF7831645.1"/>
    </source>
</evidence>
<evidence type="ECO:0000256" key="1">
    <source>
        <dbReference type="SAM" id="MobiDB-lite"/>
    </source>
</evidence>
<feature type="region of interest" description="Disordered" evidence="1">
    <location>
        <begin position="59"/>
        <end position="98"/>
    </location>
</feature>
<dbReference type="EMBL" id="JAAIUW010000005">
    <property type="protein sequence ID" value="KAF7831645.1"/>
    <property type="molecule type" value="Genomic_DNA"/>
</dbReference>
<accession>A0A834TZX2</accession>
<keyword evidence="3" id="KW-1185">Reference proteome</keyword>
<sequence>MTLTKGARQLVVQEVLLMMGLPWLYVSVGIDTNDIGAIVERPAHPKGQSRLTKLKMMGRPTKLMGQEEMTRRPSSPKDRDKLVKLKMMGRPRPSKGAK</sequence>
<reference evidence="2" key="1">
    <citation type="submission" date="2020-09" db="EMBL/GenBank/DDBJ databases">
        <title>Genome-Enabled Discovery of Anthraquinone Biosynthesis in Senna tora.</title>
        <authorList>
            <person name="Kang S.-H."/>
            <person name="Pandey R.P."/>
            <person name="Lee C.-M."/>
            <person name="Sim J.-S."/>
            <person name="Jeong J.-T."/>
            <person name="Choi B.-S."/>
            <person name="Jung M."/>
            <person name="Ginzburg D."/>
            <person name="Zhao K."/>
            <person name="Won S.Y."/>
            <person name="Oh T.-J."/>
            <person name="Yu Y."/>
            <person name="Kim N.-H."/>
            <person name="Lee O.R."/>
            <person name="Lee T.-H."/>
            <person name="Bashyal P."/>
            <person name="Kim T.-S."/>
            <person name="Lee W.-H."/>
            <person name="Kawkins C."/>
            <person name="Kim C.-K."/>
            <person name="Kim J.S."/>
            <person name="Ahn B.O."/>
            <person name="Rhee S.Y."/>
            <person name="Sohng J.K."/>
        </authorList>
    </citation>
    <scope>NUCLEOTIDE SEQUENCE</scope>
    <source>
        <tissue evidence="2">Leaf</tissue>
    </source>
</reference>
<gene>
    <name evidence="2" type="ORF">G2W53_013978</name>
</gene>
<feature type="compositionally biased region" description="Basic residues" evidence="1">
    <location>
        <begin position="87"/>
        <end position="98"/>
    </location>
</feature>
<name>A0A834TZX2_9FABA</name>